<accession>A0A9N7UZU9</accession>
<name>A0A9N7UZU9_PLEPL</name>
<dbReference type="AlphaFoldDB" id="A0A9N7UZU9"/>
<evidence type="ECO:0000313" key="3">
    <source>
        <dbReference type="Proteomes" id="UP001153269"/>
    </source>
</evidence>
<dbReference type="EMBL" id="CADEAL010002402">
    <property type="protein sequence ID" value="CAB1440146.1"/>
    <property type="molecule type" value="Genomic_DNA"/>
</dbReference>
<reference evidence="2" key="1">
    <citation type="submission" date="2020-03" db="EMBL/GenBank/DDBJ databases">
        <authorList>
            <person name="Weist P."/>
        </authorList>
    </citation>
    <scope>NUCLEOTIDE SEQUENCE</scope>
</reference>
<organism evidence="2 3">
    <name type="scientific">Pleuronectes platessa</name>
    <name type="common">European plaice</name>
    <dbReference type="NCBI Taxonomy" id="8262"/>
    <lineage>
        <taxon>Eukaryota</taxon>
        <taxon>Metazoa</taxon>
        <taxon>Chordata</taxon>
        <taxon>Craniata</taxon>
        <taxon>Vertebrata</taxon>
        <taxon>Euteleostomi</taxon>
        <taxon>Actinopterygii</taxon>
        <taxon>Neopterygii</taxon>
        <taxon>Teleostei</taxon>
        <taxon>Neoteleostei</taxon>
        <taxon>Acanthomorphata</taxon>
        <taxon>Carangaria</taxon>
        <taxon>Pleuronectiformes</taxon>
        <taxon>Pleuronectoidei</taxon>
        <taxon>Pleuronectidae</taxon>
        <taxon>Pleuronectes</taxon>
    </lineage>
</organism>
<feature type="region of interest" description="Disordered" evidence="1">
    <location>
        <begin position="87"/>
        <end position="106"/>
    </location>
</feature>
<dbReference type="Proteomes" id="UP001153269">
    <property type="component" value="Unassembled WGS sequence"/>
</dbReference>
<feature type="region of interest" description="Disordered" evidence="1">
    <location>
        <begin position="48"/>
        <end position="69"/>
    </location>
</feature>
<evidence type="ECO:0000313" key="2">
    <source>
        <dbReference type="EMBL" id="CAB1440146.1"/>
    </source>
</evidence>
<evidence type="ECO:0000256" key="1">
    <source>
        <dbReference type="SAM" id="MobiDB-lite"/>
    </source>
</evidence>
<keyword evidence="3" id="KW-1185">Reference proteome</keyword>
<protein>
    <submittedName>
        <fullName evidence="2">Uncharacterized protein</fullName>
    </submittedName>
</protein>
<gene>
    <name evidence="2" type="ORF">PLEPLA_LOCUS27912</name>
</gene>
<feature type="region of interest" description="Disordered" evidence="1">
    <location>
        <begin position="1"/>
        <end position="22"/>
    </location>
</feature>
<sequence length="127" mass="14121">MSVSVSADEKRYGRNSAECDRQGPRCALRTTPCCLSRRGSHAALTVRTQDEGAARHTPLSTRRGPVSRHAVQPQALSAHLLSRTHYPLNGNSLHVQPDRTRHSPSMNTEEIDRDLLMLGRNLSAAWR</sequence>
<proteinExistence type="predicted"/>
<comment type="caution">
    <text evidence="2">The sequence shown here is derived from an EMBL/GenBank/DDBJ whole genome shotgun (WGS) entry which is preliminary data.</text>
</comment>
<feature type="compositionally biased region" description="Basic and acidic residues" evidence="1">
    <location>
        <begin position="7"/>
        <end position="22"/>
    </location>
</feature>